<evidence type="ECO:0000313" key="10">
    <source>
        <dbReference type="EMBL" id="MBA4620826.1"/>
    </source>
</evidence>
<feature type="compositionally biased region" description="Polar residues" evidence="8">
    <location>
        <begin position="70"/>
        <end position="80"/>
    </location>
</feature>
<dbReference type="SUPFAM" id="SSF57959">
    <property type="entry name" value="Leucine zipper domain"/>
    <property type="match status" value="1"/>
</dbReference>
<accession>A0A7C9CM16</accession>
<dbReference type="GO" id="GO:0003700">
    <property type="term" value="F:DNA-binding transcription factor activity"/>
    <property type="evidence" value="ECO:0007669"/>
    <property type="project" value="InterPro"/>
</dbReference>
<evidence type="ECO:0000256" key="7">
    <source>
        <dbReference type="SAM" id="Coils"/>
    </source>
</evidence>
<organism evidence="10">
    <name type="scientific">Opuntia streptacantha</name>
    <name type="common">Prickly pear cactus</name>
    <name type="synonym">Opuntia cardona</name>
    <dbReference type="NCBI Taxonomy" id="393608"/>
    <lineage>
        <taxon>Eukaryota</taxon>
        <taxon>Viridiplantae</taxon>
        <taxon>Streptophyta</taxon>
        <taxon>Embryophyta</taxon>
        <taxon>Tracheophyta</taxon>
        <taxon>Spermatophyta</taxon>
        <taxon>Magnoliopsida</taxon>
        <taxon>eudicotyledons</taxon>
        <taxon>Gunneridae</taxon>
        <taxon>Pentapetalae</taxon>
        <taxon>Caryophyllales</taxon>
        <taxon>Cactineae</taxon>
        <taxon>Cactaceae</taxon>
        <taxon>Opuntioideae</taxon>
        <taxon>Opuntia</taxon>
    </lineage>
</organism>
<comment type="similarity">
    <text evidence="2">Belongs to the bZIP family.</text>
</comment>
<keyword evidence="7" id="KW-0175">Coiled coil</keyword>
<evidence type="ECO:0000256" key="6">
    <source>
        <dbReference type="ARBA" id="ARBA00023242"/>
    </source>
</evidence>
<dbReference type="Pfam" id="PF00170">
    <property type="entry name" value="bZIP_1"/>
    <property type="match status" value="1"/>
</dbReference>
<dbReference type="GO" id="GO:0005634">
    <property type="term" value="C:nucleus"/>
    <property type="evidence" value="ECO:0007669"/>
    <property type="project" value="UniProtKB-SubCell"/>
</dbReference>
<feature type="compositionally biased region" description="Acidic residues" evidence="8">
    <location>
        <begin position="194"/>
        <end position="207"/>
    </location>
</feature>
<proteinExistence type="inferred from homology"/>
<feature type="compositionally biased region" description="Polar residues" evidence="8">
    <location>
        <begin position="407"/>
        <end position="416"/>
    </location>
</feature>
<dbReference type="PANTHER" id="PTHR46408:SF10">
    <property type="entry name" value="BASIC LEUCINE ZIPPER 63"/>
    <property type="match status" value="1"/>
</dbReference>
<evidence type="ECO:0000256" key="4">
    <source>
        <dbReference type="ARBA" id="ARBA00023125"/>
    </source>
</evidence>
<keyword evidence="6" id="KW-0539">Nucleus</keyword>
<dbReference type="Pfam" id="PF12498">
    <property type="entry name" value="bZIP_C"/>
    <property type="match status" value="1"/>
</dbReference>
<dbReference type="PROSITE" id="PS50217">
    <property type="entry name" value="BZIP"/>
    <property type="match status" value="1"/>
</dbReference>
<dbReference type="AlphaFoldDB" id="A0A7C9CM16"/>
<dbReference type="InterPro" id="IPR004827">
    <property type="entry name" value="bZIP"/>
</dbReference>
<dbReference type="PANTHER" id="PTHR46408">
    <property type="entry name" value="BASIC LEUCINE ZIPPER 63"/>
    <property type="match status" value="1"/>
</dbReference>
<dbReference type="Gene3D" id="1.20.5.170">
    <property type="match status" value="1"/>
</dbReference>
<dbReference type="EMBL" id="GISG01031837">
    <property type="protein sequence ID" value="MBA4620826.1"/>
    <property type="molecule type" value="Transcribed_RNA"/>
</dbReference>
<comment type="subcellular location">
    <subcellularLocation>
        <location evidence="1">Nucleus</location>
    </subcellularLocation>
</comment>
<feature type="compositionally biased region" description="Polar residues" evidence="8">
    <location>
        <begin position="182"/>
        <end position="191"/>
    </location>
</feature>
<dbReference type="PROSITE" id="PS00036">
    <property type="entry name" value="BZIP_BASIC"/>
    <property type="match status" value="1"/>
</dbReference>
<feature type="region of interest" description="Disordered" evidence="8">
    <location>
        <begin position="46"/>
        <end position="97"/>
    </location>
</feature>
<evidence type="ECO:0000259" key="9">
    <source>
        <dbReference type="PROSITE" id="PS50217"/>
    </source>
</evidence>
<dbReference type="FunFam" id="1.20.5.170:FF:000020">
    <property type="entry name" value="BZIP transcription factor"/>
    <property type="match status" value="1"/>
</dbReference>
<dbReference type="GO" id="GO:0046983">
    <property type="term" value="F:protein dimerization activity"/>
    <property type="evidence" value="ECO:0007669"/>
    <property type="project" value="UniProtKB-ARBA"/>
</dbReference>
<dbReference type="CDD" id="cd14702">
    <property type="entry name" value="bZIP_plant_GBF1"/>
    <property type="match status" value="1"/>
</dbReference>
<feature type="region of interest" description="Disordered" evidence="8">
    <location>
        <begin position="1"/>
        <end position="28"/>
    </location>
</feature>
<evidence type="ECO:0000256" key="3">
    <source>
        <dbReference type="ARBA" id="ARBA00023015"/>
    </source>
</evidence>
<keyword evidence="3" id="KW-0805">Transcription regulation</keyword>
<protein>
    <recommendedName>
        <fullName evidence="9">BZIP domain-containing protein</fullName>
    </recommendedName>
</protein>
<reference evidence="10" key="2">
    <citation type="submission" date="2020-07" db="EMBL/GenBank/DDBJ databases">
        <authorList>
            <person name="Vera ALvarez R."/>
            <person name="Arias-Moreno D.M."/>
            <person name="Jimenez-Jacinto V."/>
            <person name="Jimenez-Bremont J.F."/>
            <person name="Swaminathan K."/>
            <person name="Moose S.P."/>
            <person name="Guerrero-Gonzalez M.L."/>
            <person name="Marino-Ramirez L."/>
            <person name="Landsman D."/>
            <person name="Rodriguez-Kessler M."/>
            <person name="Delgado-Sanchez P."/>
        </authorList>
    </citation>
    <scope>NUCLEOTIDE SEQUENCE</scope>
    <source>
        <tissue evidence="10">Cladode</tissue>
    </source>
</reference>
<dbReference type="GO" id="GO:0003677">
    <property type="term" value="F:DNA binding"/>
    <property type="evidence" value="ECO:0007669"/>
    <property type="project" value="UniProtKB-KW"/>
</dbReference>
<name>A0A7C9CM16_OPUST</name>
<dbReference type="SMART" id="SM00338">
    <property type="entry name" value="BRLZ"/>
    <property type="match status" value="1"/>
</dbReference>
<reference evidence="10" key="1">
    <citation type="journal article" date="2013" name="J. Plant Res.">
        <title>Effect of fungi and light on seed germination of three Opuntia species from semiarid lands of central Mexico.</title>
        <authorList>
            <person name="Delgado-Sanchez P."/>
            <person name="Jimenez-Bremont J.F."/>
            <person name="Guerrero-Gonzalez Mde L."/>
            <person name="Flores J."/>
        </authorList>
    </citation>
    <scope>NUCLEOTIDE SEQUENCE</scope>
    <source>
        <tissue evidence="10">Cladode</tissue>
    </source>
</reference>
<keyword evidence="4" id="KW-0238">DNA-binding</keyword>
<feature type="region of interest" description="Disordered" evidence="8">
    <location>
        <begin position="130"/>
        <end position="216"/>
    </location>
</feature>
<keyword evidence="5" id="KW-0804">Transcription</keyword>
<evidence type="ECO:0000256" key="8">
    <source>
        <dbReference type="SAM" id="MobiDB-lite"/>
    </source>
</evidence>
<feature type="compositionally biased region" description="Low complexity" evidence="8">
    <location>
        <begin position="81"/>
        <end position="97"/>
    </location>
</feature>
<evidence type="ECO:0000256" key="1">
    <source>
        <dbReference type="ARBA" id="ARBA00004123"/>
    </source>
</evidence>
<sequence length="416" mass="44581">MDRVFSVGDISDQFWSPPPLPVEDPKMNRSASEWAFQRFLQETTVSTLSDTSSSKSAPDSDVVEIKDVQKTNTNYSSQLQSQSPATTSFTPPSSSSVPIDSDKYHALLKSKLNLACAAVALTGAPFVMTQSSSGPAASATQGSVDSQSGTRPPSKGSQDKDAGAPIGIPSLPSMQKKPVAQPKQTTSCSSREQSDDDEAEGENETTENMDPADVKRVRRMLSNRESARRSRRRKQAHLTELETQVSQLRVENSSLLKRLTDISQKYGEAAVDNRVLKADVETLRAKVKMAEESVKRVTGMNPLLQAMSGLGMATNFIGSPSCSPDAAVPVQEPDPKHSHFYPPVNNPLPAPPAGVNNGMANISAIDNVLQTVTAPVDKIGRTASLQRVSSLEHLQKRIRGGVEQGSPHGSSASGEQ</sequence>
<dbReference type="InterPro" id="IPR045314">
    <property type="entry name" value="bZIP_plant_GBF1"/>
</dbReference>
<feature type="compositionally biased region" description="Polar residues" evidence="8">
    <location>
        <begin position="130"/>
        <end position="151"/>
    </location>
</feature>
<dbReference type="InterPro" id="IPR046347">
    <property type="entry name" value="bZIP_sf"/>
</dbReference>
<feature type="domain" description="BZIP" evidence="9">
    <location>
        <begin position="213"/>
        <end position="265"/>
    </location>
</feature>
<dbReference type="InterPro" id="IPR020983">
    <property type="entry name" value="Basic_leucine-zipper_C"/>
</dbReference>
<evidence type="ECO:0000256" key="2">
    <source>
        <dbReference type="ARBA" id="ARBA00007163"/>
    </source>
</evidence>
<feature type="compositionally biased region" description="Low complexity" evidence="8">
    <location>
        <begin position="46"/>
        <end position="60"/>
    </location>
</feature>
<feature type="coiled-coil region" evidence="7">
    <location>
        <begin position="224"/>
        <end position="293"/>
    </location>
</feature>
<evidence type="ECO:0000256" key="5">
    <source>
        <dbReference type="ARBA" id="ARBA00023163"/>
    </source>
</evidence>
<feature type="region of interest" description="Disordered" evidence="8">
    <location>
        <begin position="396"/>
        <end position="416"/>
    </location>
</feature>